<keyword evidence="2" id="KW-0378">Hydrolase</keyword>
<dbReference type="Ensembl" id="ENSSANT00000034804.1">
    <property type="protein sequence ID" value="ENSSANP00000032700.1"/>
    <property type="gene ID" value="ENSSANG00000016658.1"/>
</dbReference>
<name>A0A671MQA8_9TELE</name>
<evidence type="ECO:0000256" key="3">
    <source>
        <dbReference type="SAM" id="Phobius"/>
    </source>
</evidence>
<dbReference type="GO" id="GO:0045134">
    <property type="term" value="F:UDP phosphatase activity"/>
    <property type="evidence" value="ECO:0007669"/>
    <property type="project" value="TreeGrafter"/>
</dbReference>
<dbReference type="GO" id="GO:0004382">
    <property type="term" value="F:GDP phosphatase activity"/>
    <property type="evidence" value="ECO:0007669"/>
    <property type="project" value="TreeGrafter"/>
</dbReference>
<keyword evidence="3" id="KW-0812">Transmembrane</keyword>
<evidence type="ECO:0000313" key="4">
    <source>
        <dbReference type="Ensembl" id="ENSSANP00000032700.1"/>
    </source>
</evidence>
<dbReference type="Proteomes" id="UP000472260">
    <property type="component" value="Unassembled WGS sequence"/>
</dbReference>
<evidence type="ECO:0000256" key="2">
    <source>
        <dbReference type="ARBA" id="ARBA00022801"/>
    </source>
</evidence>
<dbReference type="PANTHER" id="PTHR11782:SF33">
    <property type="entry name" value="ECTONUCLEOSIDE TRIPHOSPHATE DIPHOSPHOHYDROLASE 2"/>
    <property type="match status" value="1"/>
</dbReference>
<sequence length="278" mass="31150">MDNQFVKFVVSATLFLFGMVSILLLTVSIHEIREPPEYTLRTSYGIVLDAGSSHIALYIYRWPADKLNGTGVVTQHSECHVKGGGISSYAGQQGAAGHSLEACLKKAKRDIPPDRHHCTPVYLGATLNRMTLRLYGQENSLYTHSYLCYGKEETLCQILAYLVEMTKKAPDLKKYLKDYCAVAVYIQVLMFRGYNFDERFFPKRFSMLQAGEASVGWALGYILSVSSLLPEEPVGIRKGLCPAAWIGLLILLTVLFTATFCYIALLVIRRERRNEGVS</sequence>
<accession>A0A671MQA8</accession>
<dbReference type="PANTHER" id="PTHR11782">
    <property type="entry name" value="ADENOSINE/GUANOSINE DIPHOSPHATASE"/>
    <property type="match status" value="1"/>
</dbReference>
<evidence type="ECO:0000313" key="5">
    <source>
        <dbReference type="Proteomes" id="UP000472260"/>
    </source>
</evidence>
<reference evidence="4" key="1">
    <citation type="submission" date="2025-08" db="UniProtKB">
        <authorList>
            <consortium name="Ensembl"/>
        </authorList>
    </citation>
    <scope>IDENTIFICATION</scope>
</reference>
<dbReference type="GO" id="GO:0005886">
    <property type="term" value="C:plasma membrane"/>
    <property type="evidence" value="ECO:0007669"/>
    <property type="project" value="TreeGrafter"/>
</dbReference>
<keyword evidence="3" id="KW-1133">Transmembrane helix</keyword>
<keyword evidence="3" id="KW-0472">Membrane</keyword>
<dbReference type="InterPro" id="IPR000407">
    <property type="entry name" value="GDA1_CD39_NTPase"/>
</dbReference>
<feature type="transmembrane region" description="Helical" evidence="3">
    <location>
        <begin position="243"/>
        <end position="268"/>
    </location>
</feature>
<evidence type="ECO:0000256" key="1">
    <source>
        <dbReference type="ARBA" id="ARBA00009283"/>
    </source>
</evidence>
<dbReference type="Gene3D" id="3.30.420.150">
    <property type="entry name" value="Exopolyphosphatase. Domain 2"/>
    <property type="match status" value="1"/>
</dbReference>
<organism evidence="4 5">
    <name type="scientific">Sinocyclocheilus anshuiensis</name>
    <dbReference type="NCBI Taxonomy" id="1608454"/>
    <lineage>
        <taxon>Eukaryota</taxon>
        <taxon>Metazoa</taxon>
        <taxon>Chordata</taxon>
        <taxon>Craniata</taxon>
        <taxon>Vertebrata</taxon>
        <taxon>Euteleostomi</taxon>
        <taxon>Actinopterygii</taxon>
        <taxon>Neopterygii</taxon>
        <taxon>Teleostei</taxon>
        <taxon>Ostariophysi</taxon>
        <taxon>Cypriniformes</taxon>
        <taxon>Cyprinidae</taxon>
        <taxon>Cyprininae</taxon>
        <taxon>Sinocyclocheilus</taxon>
    </lineage>
</organism>
<dbReference type="GO" id="GO:0009134">
    <property type="term" value="P:nucleoside diphosphate catabolic process"/>
    <property type="evidence" value="ECO:0007669"/>
    <property type="project" value="TreeGrafter"/>
</dbReference>
<dbReference type="Pfam" id="PF01150">
    <property type="entry name" value="GDA1_CD39"/>
    <property type="match status" value="1"/>
</dbReference>
<reference evidence="4" key="2">
    <citation type="submission" date="2025-09" db="UniProtKB">
        <authorList>
            <consortium name="Ensembl"/>
        </authorList>
    </citation>
    <scope>IDENTIFICATION</scope>
</reference>
<feature type="transmembrane region" description="Helical" evidence="3">
    <location>
        <begin position="6"/>
        <end position="27"/>
    </location>
</feature>
<dbReference type="AlphaFoldDB" id="A0A671MQA8"/>
<keyword evidence="5" id="KW-1185">Reference proteome</keyword>
<dbReference type="Gene3D" id="3.30.420.40">
    <property type="match status" value="2"/>
</dbReference>
<proteinExistence type="inferred from homology"/>
<dbReference type="GO" id="GO:0017111">
    <property type="term" value="F:ribonucleoside triphosphate phosphatase activity"/>
    <property type="evidence" value="ECO:0007669"/>
    <property type="project" value="TreeGrafter"/>
</dbReference>
<comment type="similarity">
    <text evidence="1">Belongs to the GDA1/CD39 NTPase family.</text>
</comment>
<protein>
    <submittedName>
        <fullName evidence="4">Ectonucleoside triphosphate diphosphohydrolase 2b</fullName>
    </submittedName>
</protein>